<dbReference type="RefSeq" id="WP_104984184.1">
    <property type="nucleotide sequence ID" value="NZ_CP012673.1"/>
</dbReference>
<dbReference type="Proteomes" id="UP000238348">
    <property type="component" value="Chromosome"/>
</dbReference>
<name>A0A2L0F2V3_SORCE</name>
<accession>A0A2L0F2V3</accession>
<feature type="compositionally biased region" description="Low complexity" evidence="1">
    <location>
        <begin position="282"/>
        <end position="302"/>
    </location>
</feature>
<evidence type="ECO:0000256" key="1">
    <source>
        <dbReference type="SAM" id="MobiDB-lite"/>
    </source>
</evidence>
<dbReference type="EMBL" id="CP012673">
    <property type="protein sequence ID" value="AUX45863.1"/>
    <property type="molecule type" value="Genomic_DNA"/>
</dbReference>
<protein>
    <submittedName>
        <fullName evidence="2">Uncharacterized protein</fullName>
    </submittedName>
</protein>
<gene>
    <name evidence="2" type="ORF">SOCE26_073590</name>
</gene>
<evidence type="ECO:0000313" key="2">
    <source>
        <dbReference type="EMBL" id="AUX45863.1"/>
    </source>
</evidence>
<sequence length="312" mass="31527">MEDAEAWLAALARTAREEDVAADPRWDEVAAGKLSADQQAALRARSTAAQEAFHAFEPLSDAERDEIEARVVAALGAVAPAEQAAPAETAAPAQKVAPAEELAPASSPRAKVVVVPWWRRPAFALAAAGSLAAVLAALVVLRPARAPALPAYALALASGEGEERGAAPAPGAAPRLGPGSRVELILRPERPVQGPIAVRGALVQGGRARAWTPPVEISPDGAVRIAGTREAVFPGVPDGAWDIVLAVGRAEALPADPAAAAAARDGTAPDAQLLRAQVVLAPAGQAPGAPPAARSAPPAGASEPPPRRLDAP</sequence>
<evidence type="ECO:0000313" key="3">
    <source>
        <dbReference type="Proteomes" id="UP000238348"/>
    </source>
</evidence>
<proteinExistence type="predicted"/>
<feature type="region of interest" description="Disordered" evidence="1">
    <location>
        <begin position="282"/>
        <end position="312"/>
    </location>
</feature>
<organism evidence="2 3">
    <name type="scientific">Sorangium cellulosum</name>
    <name type="common">Polyangium cellulosum</name>
    <dbReference type="NCBI Taxonomy" id="56"/>
    <lineage>
        <taxon>Bacteria</taxon>
        <taxon>Pseudomonadati</taxon>
        <taxon>Myxococcota</taxon>
        <taxon>Polyangia</taxon>
        <taxon>Polyangiales</taxon>
        <taxon>Polyangiaceae</taxon>
        <taxon>Sorangium</taxon>
    </lineage>
</organism>
<reference evidence="2 3" key="1">
    <citation type="submission" date="2015-09" db="EMBL/GenBank/DDBJ databases">
        <title>Sorangium comparison.</title>
        <authorList>
            <person name="Zaburannyi N."/>
            <person name="Bunk B."/>
            <person name="Overmann J."/>
            <person name="Mueller R."/>
        </authorList>
    </citation>
    <scope>NUCLEOTIDE SEQUENCE [LARGE SCALE GENOMIC DNA]</scope>
    <source>
        <strain evidence="2 3">So ce26</strain>
    </source>
</reference>
<dbReference type="AlphaFoldDB" id="A0A2L0F2V3"/>